<name>A0ABQ7V319_SOLTU</name>
<evidence type="ECO:0000313" key="3">
    <source>
        <dbReference type="Proteomes" id="UP000826656"/>
    </source>
</evidence>
<gene>
    <name evidence="2" type="ORF">KY290_021422</name>
</gene>
<dbReference type="EMBL" id="JAIVGD010000015">
    <property type="protein sequence ID" value="KAH0757929.1"/>
    <property type="molecule type" value="Genomic_DNA"/>
</dbReference>
<sequence>MGIRYREQELLTPKGSLVYAKCSSEERKDIWDDLVHLAEDNEHPWIVGGDFNVILREEEKLGGLAFTQAEAVDFAQCLNNCAIAELKFSRSIFTWWNGRVEEECIFKRLDRVLVNHEFLDLYPTSEVHHLVRQGSDHAPLHVVYNTIEQPIIKPFRFLNFWTKHKGFKEVVQQHWKSDRHGSPFIMFQDKLKNTKKAFARWSKETFGDVFQRIATLEDVIKVKELKLEAQPSPNNRAELNKVEAELRRFLAIEEEYWR</sequence>
<evidence type="ECO:0000313" key="2">
    <source>
        <dbReference type="EMBL" id="KAH0757929.1"/>
    </source>
</evidence>
<dbReference type="PANTHER" id="PTHR33710:SF79">
    <property type="entry name" value="OS06G0205337 PROTEIN"/>
    <property type="match status" value="1"/>
</dbReference>
<organism evidence="2 3">
    <name type="scientific">Solanum tuberosum</name>
    <name type="common">Potato</name>
    <dbReference type="NCBI Taxonomy" id="4113"/>
    <lineage>
        <taxon>Eukaryota</taxon>
        <taxon>Viridiplantae</taxon>
        <taxon>Streptophyta</taxon>
        <taxon>Embryophyta</taxon>
        <taxon>Tracheophyta</taxon>
        <taxon>Spermatophyta</taxon>
        <taxon>Magnoliopsida</taxon>
        <taxon>eudicotyledons</taxon>
        <taxon>Gunneridae</taxon>
        <taxon>Pentapetalae</taxon>
        <taxon>asterids</taxon>
        <taxon>lamiids</taxon>
        <taxon>Solanales</taxon>
        <taxon>Solanaceae</taxon>
        <taxon>Solanoideae</taxon>
        <taxon>Solaneae</taxon>
        <taxon>Solanum</taxon>
    </lineage>
</organism>
<feature type="domain" description="Endonuclease/exonuclease/phosphatase" evidence="1">
    <location>
        <begin position="23"/>
        <end position="137"/>
    </location>
</feature>
<protein>
    <recommendedName>
        <fullName evidence="1">Endonuclease/exonuclease/phosphatase domain-containing protein</fullName>
    </recommendedName>
</protein>
<accession>A0ABQ7V319</accession>
<reference evidence="2 3" key="1">
    <citation type="journal article" date="2021" name="bioRxiv">
        <title>Chromosome-scale and haplotype-resolved genome assembly of a tetraploid potato cultivar.</title>
        <authorList>
            <person name="Sun H."/>
            <person name="Jiao W.-B."/>
            <person name="Krause K."/>
            <person name="Campoy J.A."/>
            <person name="Goel M."/>
            <person name="Folz-Donahue K."/>
            <person name="Kukat C."/>
            <person name="Huettel B."/>
            <person name="Schneeberger K."/>
        </authorList>
    </citation>
    <scope>NUCLEOTIDE SEQUENCE [LARGE SCALE GENOMIC DNA]</scope>
    <source>
        <strain evidence="2">SolTubOtavaFocal</strain>
        <tissue evidence="2">Leaves</tissue>
    </source>
</reference>
<dbReference type="Proteomes" id="UP000826656">
    <property type="component" value="Unassembled WGS sequence"/>
</dbReference>
<dbReference type="Pfam" id="PF03372">
    <property type="entry name" value="Exo_endo_phos"/>
    <property type="match status" value="1"/>
</dbReference>
<dbReference type="Gene3D" id="3.60.10.10">
    <property type="entry name" value="Endonuclease/exonuclease/phosphatase"/>
    <property type="match status" value="1"/>
</dbReference>
<keyword evidence="3" id="KW-1185">Reference proteome</keyword>
<comment type="caution">
    <text evidence="2">The sequence shown here is derived from an EMBL/GenBank/DDBJ whole genome shotgun (WGS) entry which is preliminary data.</text>
</comment>
<dbReference type="PANTHER" id="PTHR33710">
    <property type="entry name" value="BNAC02G09200D PROTEIN"/>
    <property type="match status" value="1"/>
</dbReference>
<dbReference type="InterPro" id="IPR005135">
    <property type="entry name" value="Endo/exonuclease/phosphatase"/>
</dbReference>
<proteinExistence type="predicted"/>
<evidence type="ECO:0000259" key="1">
    <source>
        <dbReference type="Pfam" id="PF03372"/>
    </source>
</evidence>
<dbReference type="SUPFAM" id="SSF56219">
    <property type="entry name" value="DNase I-like"/>
    <property type="match status" value="1"/>
</dbReference>
<dbReference type="InterPro" id="IPR036691">
    <property type="entry name" value="Endo/exonu/phosph_ase_sf"/>
</dbReference>